<feature type="region of interest" description="Disordered" evidence="1">
    <location>
        <begin position="90"/>
        <end position="113"/>
    </location>
</feature>
<protein>
    <submittedName>
        <fullName evidence="2">Uncharacterized protein</fullName>
    </submittedName>
</protein>
<dbReference type="AlphaFoldDB" id="A0A8H7NSE0"/>
<organism evidence="2 3">
    <name type="scientific">Rhodonia placenta</name>
    <dbReference type="NCBI Taxonomy" id="104341"/>
    <lineage>
        <taxon>Eukaryota</taxon>
        <taxon>Fungi</taxon>
        <taxon>Dikarya</taxon>
        <taxon>Basidiomycota</taxon>
        <taxon>Agaricomycotina</taxon>
        <taxon>Agaricomycetes</taxon>
        <taxon>Polyporales</taxon>
        <taxon>Adustoporiaceae</taxon>
        <taxon>Rhodonia</taxon>
    </lineage>
</organism>
<proteinExistence type="predicted"/>
<evidence type="ECO:0000313" key="3">
    <source>
        <dbReference type="Proteomes" id="UP000639403"/>
    </source>
</evidence>
<accession>A0A8H7NSE0</accession>
<reference evidence="2" key="1">
    <citation type="submission" date="2020-11" db="EMBL/GenBank/DDBJ databases">
        <authorList>
            <person name="Koelle M."/>
            <person name="Horta M.A.C."/>
            <person name="Nowrousian M."/>
            <person name="Ohm R.A."/>
            <person name="Benz P."/>
            <person name="Pilgard A."/>
        </authorList>
    </citation>
    <scope>NUCLEOTIDE SEQUENCE</scope>
    <source>
        <strain evidence="2">FPRL280</strain>
    </source>
</reference>
<comment type="caution">
    <text evidence="2">The sequence shown here is derived from an EMBL/GenBank/DDBJ whole genome shotgun (WGS) entry which is preliminary data.</text>
</comment>
<gene>
    <name evidence="2" type="ORF">IEO21_10441</name>
</gene>
<sequence>MILSNPYQARYQGSITSPWGVFPHVYKAASWGTLSPSSIHFVVALNSITSPTLKCFISPPYHQAIRWVYRFCDKRARKLGRASSRGPEAPIVVYNDPARSRGQTRSPRRRTGCSNSFQISATQLGNGTCDPPIRSGNETSRPYTRYGSIVIHVR</sequence>
<dbReference type="Proteomes" id="UP000639403">
    <property type="component" value="Unassembled WGS sequence"/>
</dbReference>
<evidence type="ECO:0000256" key="1">
    <source>
        <dbReference type="SAM" id="MobiDB-lite"/>
    </source>
</evidence>
<reference evidence="2" key="2">
    <citation type="journal article" name="Front. Microbiol.">
        <title>Degradative Capacity of Two Strains of Rhodonia placenta: From Phenotype to Genotype.</title>
        <authorList>
            <person name="Kolle M."/>
            <person name="Horta M.A.C."/>
            <person name="Nowrousian M."/>
            <person name="Ohm R.A."/>
            <person name="Benz J.P."/>
            <person name="Pilgard A."/>
        </authorList>
    </citation>
    <scope>NUCLEOTIDE SEQUENCE</scope>
    <source>
        <strain evidence="2">FPRL280</strain>
    </source>
</reference>
<evidence type="ECO:0000313" key="2">
    <source>
        <dbReference type="EMBL" id="KAF9800057.1"/>
    </source>
</evidence>
<name>A0A8H7NSE0_9APHY</name>
<dbReference type="EMBL" id="JADOXO010000819">
    <property type="protein sequence ID" value="KAF9800057.1"/>
    <property type="molecule type" value="Genomic_DNA"/>
</dbReference>